<dbReference type="InterPro" id="IPR050267">
    <property type="entry name" value="Anti-sigma-factor_SerPK"/>
</dbReference>
<organism evidence="3 4">
    <name type="scientific">Thermobifida halotolerans</name>
    <dbReference type="NCBI Taxonomy" id="483545"/>
    <lineage>
        <taxon>Bacteria</taxon>
        <taxon>Bacillati</taxon>
        <taxon>Actinomycetota</taxon>
        <taxon>Actinomycetes</taxon>
        <taxon>Streptosporangiales</taxon>
        <taxon>Nocardiopsidaceae</taxon>
        <taxon>Thermobifida</taxon>
    </lineage>
</organism>
<reference evidence="3" key="1">
    <citation type="submission" date="2020-10" db="EMBL/GenBank/DDBJ databases">
        <title>De novo genome project of the cellulose decomposer Thermobifida halotolerans type strain.</title>
        <authorList>
            <person name="Nagy I."/>
            <person name="Horvath B."/>
            <person name="Kukolya J."/>
            <person name="Nagy I."/>
            <person name="Orsini M."/>
        </authorList>
    </citation>
    <scope>NUCLEOTIDE SEQUENCE</scope>
    <source>
        <strain evidence="3">DSM 44931</strain>
    </source>
</reference>
<dbReference type="PANTHER" id="PTHR35526:SF3">
    <property type="entry name" value="ANTI-SIGMA-F FACTOR RSBW"/>
    <property type="match status" value="1"/>
</dbReference>
<dbReference type="SUPFAM" id="SSF55874">
    <property type="entry name" value="ATPase domain of HSP90 chaperone/DNA topoisomerase II/histidine kinase"/>
    <property type="match status" value="1"/>
</dbReference>
<keyword evidence="1" id="KW-0418">Kinase</keyword>
<proteinExistence type="predicted"/>
<keyword evidence="3" id="KW-0547">Nucleotide-binding</keyword>
<name>A0AA97M065_9ACTN</name>
<sequence length="168" mass="17696">MGEARYRLRRILPELGVAPEQVEDAELMVSELVTNAVRHGGAPVGVLVWECRAAGCVVVEVHDAGEGWPLLPSPLEAADLDCERESGRGLPAVTAYSGGLCGVVRLERGKAAWFALPLARAAACAELAAKQIEVRNIQRGTLRPAPVDTSMPLPRTSGSARALAAVPV</sequence>
<dbReference type="InterPro" id="IPR003594">
    <property type="entry name" value="HATPase_dom"/>
</dbReference>
<dbReference type="Gene3D" id="3.30.565.10">
    <property type="entry name" value="Histidine kinase-like ATPase, C-terminal domain"/>
    <property type="match status" value="1"/>
</dbReference>
<protein>
    <submittedName>
        <fullName evidence="3">ATP-binding protein</fullName>
    </submittedName>
</protein>
<dbReference type="GO" id="GO:0004674">
    <property type="term" value="F:protein serine/threonine kinase activity"/>
    <property type="evidence" value="ECO:0007669"/>
    <property type="project" value="UniProtKB-KW"/>
</dbReference>
<evidence type="ECO:0000313" key="3">
    <source>
        <dbReference type="EMBL" id="UOE21457.1"/>
    </source>
</evidence>
<keyword evidence="3" id="KW-0067">ATP-binding</keyword>
<feature type="domain" description="Histidine kinase/HSP90-like ATPase" evidence="2">
    <location>
        <begin position="3"/>
        <end position="94"/>
    </location>
</feature>
<dbReference type="CDD" id="cd16936">
    <property type="entry name" value="HATPase_RsbW-like"/>
    <property type="match status" value="1"/>
</dbReference>
<dbReference type="KEGG" id="thao:NI17_010290"/>
<dbReference type="InterPro" id="IPR036890">
    <property type="entry name" value="HATPase_C_sf"/>
</dbReference>
<keyword evidence="1" id="KW-0723">Serine/threonine-protein kinase</keyword>
<evidence type="ECO:0000313" key="4">
    <source>
        <dbReference type="Proteomes" id="UP000265719"/>
    </source>
</evidence>
<dbReference type="Pfam" id="PF13581">
    <property type="entry name" value="HATPase_c_2"/>
    <property type="match status" value="1"/>
</dbReference>
<keyword evidence="4" id="KW-1185">Reference proteome</keyword>
<dbReference type="AlphaFoldDB" id="A0AA97M065"/>
<evidence type="ECO:0000256" key="1">
    <source>
        <dbReference type="ARBA" id="ARBA00022527"/>
    </source>
</evidence>
<dbReference type="PANTHER" id="PTHR35526">
    <property type="entry name" value="ANTI-SIGMA-F FACTOR RSBW-RELATED"/>
    <property type="match status" value="1"/>
</dbReference>
<accession>A0AA97M065</accession>
<dbReference type="Proteomes" id="UP000265719">
    <property type="component" value="Chromosome"/>
</dbReference>
<evidence type="ECO:0000259" key="2">
    <source>
        <dbReference type="Pfam" id="PF13581"/>
    </source>
</evidence>
<dbReference type="GO" id="GO:0005524">
    <property type="term" value="F:ATP binding"/>
    <property type="evidence" value="ECO:0007669"/>
    <property type="project" value="UniProtKB-KW"/>
</dbReference>
<gene>
    <name evidence="3" type="ORF">NI17_010290</name>
</gene>
<dbReference type="EMBL" id="CP063196">
    <property type="protein sequence ID" value="UOE21457.1"/>
    <property type="molecule type" value="Genomic_DNA"/>
</dbReference>
<keyword evidence="1" id="KW-0808">Transferase</keyword>